<dbReference type="EMBL" id="CBWP010000023">
    <property type="protein sequence ID" value="CDL37176.1"/>
    <property type="molecule type" value="Genomic_DNA"/>
</dbReference>
<evidence type="ECO:0000313" key="2">
    <source>
        <dbReference type="Proteomes" id="UP000019194"/>
    </source>
</evidence>
<sequence>MAATLYAIIITIEGVVPIASPLLGGIINDLWGWRAIFNDMWLCYYNVNIRLF</sequence>
<evidence type="ECO:0008006" key="3">
    <source>
        <dbReference type="Google" id="ProtNLM"/>
    </source>
</evidence>
<dbReference type="Gene3D" id="1.20.1720.10">
    <property type="entry name" value="Multidrug resistance protein D"/>
    <property type="match status" value="1"/>
</dbReference>
<evidence type="ECO:0000313" key="1">
    <source>
        <dbReference type="EMBL" id="CDL37176.1"/>
    </source>
</evidence>
<accession>A0A7G2IJ31</accession>
<name>A0A7G2IJ31_CITFR</name>
<dbReference type="Proteomes" id="UP000019194">
    <property type="component" value="Unassembled WGS sequence"/>
</dbReference>
<organism evidence="1 2">
    <name type="scientific">Citrobacter freundii</name>
    <dbReference type="NCBI Taxonomy" id="546"/>
    <lineage>
        <taxon>Bacteria</taxon>
        <taxon>Pseudomonadati</taxon>
        <taxon>Pseudomonadota</taxon>
        <taxon>Gammaproteobacteria</taxon>
        <taxon>Enterobacterales</taxon>
        <taxon>Enterobacteriaceae</taxon>
        <taxon>Citrobacter</taxon>
        <taxon>Citrobacter freundii complex</taxon>
    </lineage>
</organism>
<reference evidence="1 2" key="1">
    <citation type="submission" date="2013-10" db="EMBL/GenBank/DDBJ databases">
        <title>Antibiotic resistance diversity of beta-lactamase producers in the General Hospital Vienna.</title>
        <authorList>
            <person name="Barisic I."/>
            <person name="Mitteregger D."/>
            <person name="Hirschl A.M."/>
            <person name="Noehammer C."/>
            <person name="Wiesinger-Mayr H."/>
        </authorList>
    </citation>
    <scope>NUCLEOTIDE SEQUENCE [LARGE SCALE GENOMIC DNA]</scope>
    <source>
        <strain evidence="1 2">ISC11</strain>
    </source>
</reference>
<proteinExistence type="predicted"/>
<dbReference type="AlphaFoldDB" id="A0A7G2IJ31"/>
<comment type="caution">
    <text evidence="1">The sequence shown here is derived from an EMBL/GenBank/DDBJ whole genome shotgun (WGS) entry which is preliminary data.</text>
</comment>
<protein>
    <recommendedName>
        <fullName evidence="3">Major facilitator superfamily (MFS) profile domain-containing protein</fullName>
    </recommendedName>
</protein>